<gene>
    <name evidence="1" type="ordered locus">Pnap_3555</name>
</gene>
<reference evidence="2" key="1">
    <citation type="journal article" date="2009" name="Environ. Microbiol.">
        <title>The genome of Polaromonas naphthalenivorans strain CJ2, isolated from coal tar-contaminated sediment, reveals physiological and metabolic versatility and evolution through extensive horizontal gene transfer.</title>
        <authorList>
            <person name="Yagi J.M."/>
            <person name="Sims D."/>
            <person name="Brettin T."/>
            <person name="Bruce D."/>
            <person name="Madsen E.L."/>
        </authorList>
    </citation>
    <scope>NUCLEOTIDE SEQUENCE [LARGE SCALE GENOMIC DNA]</scope>
    <source>
        <strain evidence="2">CJ2</strain>
    </source>
</reference>
<sequence length="130" mass="14379">MRRQVWLKECPHRLLQTNGSCRVCLSTFFKPDPCNPFASPRLQGLSARKNAENSALNNEVLVNQSVAHAELIATFRRAEVDAAHKFGLIKAVENKGPKAIQAAVEIAARAAKRRDSYAKKLNVLGVNLKD</sequence>
<dbReference type="HOGENOM" id="CLU_1936132_0_0_4"/>
<dbReference type="STRING" id="365044.Pnap_3555"/>
<evidence type="ECO:0000313" key="2">
    <source>
        <dbReference type="Proteomes" id="UP000000644"/>
    </source>
</evidence>
<dbReference type="EMBL" id="CP000529">
    <property type="protein sequence ID" value="ABM38851.1"/>
    <property type="molecule type" value="Genomic_DNA"/>
</dbReference>
<dbReference type="AlphaFoldDB" id="A1VT73"/>
<protein>
    <submittedName>
        <fullName evidence="1">Uncharacterized protein</fullName>
    </submittedName>
</protein>
<organism evidence="1 2">
    <name type="scientific">Polaromonas naphthalenivorans (strain CJ2)</name>
    <dbReference type="NCBI Taxonomy" id="365044"/>
    <lineage>
        <taxon>Bacteria</taxon>
        <taxon>Pseudomonadati</taxon>
        <taxon>Pseudomonadota</taxon>
        <taxon>Betaproteobacteria</taxon>
        <taxon>Burkholderiales</taxon>
        <taxon>Comamonadaceae</taxon>
        <taxon>Polaromonas</taxon>
    </lineage>
</organism>
<dbReference type="eggNOG" id="ENOG502ZMDX">
    <property type="taxonomic scope" value="Bacteria"/>
</dbReference>
<dbReference type="Proteomes" id="UP000000644">
    <property type="component" value="Chromosome"/>
</dbReference>
<dbReference type="KEGG" id="pna:Pnap_3555"/>
<name>A1VT73_POLNA</name>
<proteinExistence type="predicted"/>
<accession>A1VT73</accession>
<keyword evidence="2" id="KW-1185">Reference proteome</keyword>
<evidence type="ECO:0000313" key="1">
    <source>
        <dbReference type="EMBL" id="ABM38851.1"/>
    </source>
</evidence>